<proteinExistence type="predicted"/>
<gene>
    <name evidence="2" type="ORF">PR048_031050</name>
</gene>
<evidence type="ECO:0000313" key="3">
    <source>
        <dbReference type="Proteomes" id="UP001159363"/>
    </source>
</evidence>
<organism evidence="2 3">
    <name type="scientific">Dryococelus australis</name>
    <dbReference type="NCBI Taxonomy" id="614101"/>
    <lineage>
        <taxon>Eukaryota</taxon>
        <taxon>Metazoa</taxon>
        <taxon>Ecdysozoa</taxon>
        <taxon>Arthropoda</taxon>
        <taxon>Hexapoda</taxon>
        <taxon>Insecta</taxon>
        <taxon>Pterygota</taxon>
        <taxon>Neoptera</taxon>
        <taxon>Polyneoptera</taxon>
        <taxon>Phasmatodea</taxon>
        <taxon>Verophasmatodea</taxon>
        <taxon>Anareolatae</taxon>
        <taxon>Phasmatidae</taxon>
        <taxon>Eurycanthinae</taxon>
        <taxon>Dryococelus</taxon>
    </lineage>
</organism>
<sequence>MNMEQRRNTRAGETGDPRGNPPISGIVWSDTIPTRKNQGATSPGIELCSPWWEESSLTTTPPRPHCNRSTSCLVCALEENLTASALGNEVLSSLAAHQLSSRALFDEVLSSLAAHQLSSRALFDEVLSSLAAHQLSSRALFDEVLSSLAAHQLSSRALFDEVLSSLAAHQLSSRALFDEELAAAGRKAINYVGRNSRPHPLSPSPRQRLMGEVCDGVTHTPSSLLGRSGQGTTFPSFTWINLARDDEDGAASSGRLLLACSVDVGASDKASLPPLSASSRPHRGLVIAESPMYTQHKENTAGQFRGGRSGVVARSLACHQGEPCSIPDGVAPGYSHVGFFPDDAVRRGVLLGDIPFSSPFYCSAAPFPPRFTVIGSKDLDVKSRPYLSTPSLTPYSHHFVLIASQDFVVKNRLHLTTPGMRKEMGDPRVNLWTSGNFRHDSHVQKSWSVSAQNRPRAISMRGELRRAAHRLHNSPLIEIARGRFWAETLQDFCTWESCRRLPLVHRFTRGSPISFLLCIPALLHSHLASAPIGSQDPAQTCPRHSKHLVSVLSLLKTSRAVN</sequence>
<evidence type="ECO:0000313" key="2">
    <source>
        <dbReference type="EMBL" id="KAJ8867251.1"/>
    </source>
</evidence>
<feature type="compositionally biased region" description="Polar residues" evidence="1">
    <location>
        <begin position="31"/>
        <end position="41"/>
    </location>
</feature>
<evidence type="ECO:0000256" key="1">
    <source>
        <dbReference type="SAM" id="MobiDB-lite"/>
    </source>
</evidence>
<name>A0ABQ9G710_9NEOP</name>
<accession>A0ABQ9G710</accession>
<protein>
    <submittedName>
        <fullName evidence="2">Uncharacterized protein</fullName>
    </submittedName>
</protein>
<reference evidence="2 3" key="1">
    <citation type="submission" date="2023-02" db="EMBL/GenBank/DDBJ databases">
        <title>LHISI_Scaffold_Assembly.</title>
        <authorList>
            <person name="Stuart O.P."/>
            <person name="Cleave R."/>
            <person name="Magrath M.J.L."/>
            <person name="Mikheyev A.S."/>
        </authorList>
    </citation>
    <scope>NUCLEOTIDE SEQUENCE [LARGE SCALE GENOMIC DNA]</scope>
    <source>
        <strain evidence="2">Daus_M_001</strain>
        <tissue evidence="2">Leg muscle</tissue>
    </source>
</reference>
<dbReference type="Proteomes" id="UP001159363">
    <property type="component" value="Chromosome 14"/>
</dbReference>
<dbReference type="EMBL" id="JARBHB010000015">
    <property type="protein sequence ID" value="KAJ8867251.1"/>
    <property type="molecule type" value="Genomic_DNA"/>
</dbReference>
<keyword evidence="3" id="KW-1185">Reference proteome</keyword>
<comment type="caution">
    <text evidence="2">The sequence shown here is derived from an EMBL/GenBank/DDBJ whole genome shotgun (WGS) entry which is preliminary data.</text>
</comment>
<feature type="region of interest" description="Disordered" evidence="1">
    <location>
        <begin position="1"/>
        <end position="43"/>
    </location>
</feature>